<evidence type="ECO:0000313" key="2">
    <source>
        <dbReference type="EMBL" id="KAK2905265.1"/>
    </source>
</evidence>
<evidence type="ECO:0000256" key="1">
    <source>
        <dbReference type="SAM" id="MobiDB-lite"/>
    </source>
</evidence>
<protein>
    <submittedName>
        <fullName evidence="2">Uncharacterized protein</fullName>
    </submittedName>
</protein>
<sequence length="103" mass="10885">MLVDAMSLETVVYTARGVCAAVGGVKDASISGATIARVAVMVIERHGGVESTRLQAADRRDSERLPSPYPSTAPPSLQPQPPLQPDRPLIMHGELKRISPAGL</sequence>
<dbReference type="AlphaFoldDB" id="A0AA88PVE6"/>
<keyword evidence="3" id="KW-1185">Reference proteome</keyword>
<accession>A0AA88PVE6</accession>
<proteinExistence type="predicted"/>
<dbReference type="EMBL" id="JAUYZG010000006">
    <property type="protein sequence ID" value="KAK2905265.1"/>
    <property type="molecule type" value="Genomic_DNA"/>
</dbReference>
<reference evidence="2" key="1">
    <citation type="submission" date="2023-08" db="EMBL/GenBank/DDBJ databases">
        <title>Chromosome-level Genome Assembly of mud carp (Cirrhinus molitorella).</title>
        <authorList>
            <person name="Liu H."/>
        </authorList>
    </citation>
    <scope>NUCLEOTIDE SEQUENCE</scope>
    <source>
        <strain evidence="2">Prfri</strain>
        <tissue evidence="2">Muscle</tissue>
    </source>
</reference>
<dbReference type="Proteomes" id="UP001187343">
    <property type="component" value="Unassembled WGS sequence"/>
</dbReference>
<organism evidence="2 3">
    <name type="scientific">Cirrhinus molitorella</name>
    <name type="common">mud carp</name>
    <dbReference type="NCBI Taxonomy" id="172907"/>
    <lineage>
        <taxon>Eukaryota</taxon>
        <taxon>Metazoa</taxon>
        <taxon>Chordata</taxon>
        <taxon>Craniata</taxon>
        <taxon>Vertebrata</taxon>
        <taxon>Euteleostomi</taxon>
        <taxon>Actinopterygii</taxon>
        <taxon>Neopterygii</taxon>
        <taxon>Teleostei</taxon>
        <taxon>Ostariophysi</taxon>
        <taxon>Cypriniformes</taxon>
        <taxon>Cyprinidae</taxon>
        <taxon>Labeoninae</taxon>
        <taxon>Labeonini</taxon>
        <taxon>Cirrhinus</taxon>
    </lineage>
</organism>
<feature type="region of interest" description="Disordered" evidence="1">
    <location>
        <begin position="51"/>
        <end position="88"/>
    </location>
</feature>
<gene>
    <name evidence="2" type="ORF">Q8A67_007064</name>
</gene>
<evidence type="ECO:0000313" key="3">
    <source>
        <dbReference type="Proteomes" id="UP001187343"/>
    </source>
</evidence>
<comment type="caution">
    <text evidence="2">The sequence shown here is derived from an EMBL/GenBank/DDBJ whole genome shotgun (WGS) entry which is preliminary data.</text>
</comment>
<feature type="compositionally biased region" description="Pro residues" evidence="1">
    <location>
        <begin position="67"/>
        <end position="85"/>
    </location>
</feature>
<name>A0AA88PVE6_9TELE</name>